<dbReference type="EMBL" id="CP063233">
    <property type="protein sequence ID" value="QOU06345.1"/>
    <property type="molecule type" value="Genomic_DNA"/>
</dbReference>
<evidence type="ECO:0000256" key="1">
    <source>
        <dbReference type="SAM" id="SignalP"/>
    </source>
</evidence>
<proteinExistence type="predicted"/>
<reference evidence="2 3" key="1">
    <citation type="submission" date="2020-10" db="EMBL/GenBank/DDBJ databases">
        <title>Complete genome sequence of a novel Pseudomonas fluorescens strain isolated from the flower of kumarahou (Pomaderris kumeraho).</title>
        <authorList>
            <person name="Summers M.C."/>
            <person name="Nowak V."/>
            <person name="Fairhurst M.J."/>
            <person name="Owen J.G."/>
            <person name="Gerth M.L."/>
            <person name="Patrick W.M."/>
        </authorList>
    </citation>
    <scope>NUCLEOTIDE SEQUENCE [LARGE SCALE GENOMIC DNA]</scope>
    <source>
        <strain evidence="2 3">KF1</strain>
    </source>
</reference>
<dbReference type="Proteomes" id="UP000593833">
    <property type="component" value="Chromosome"/>
</dbReference>
<dbReference type="InterPro" id="IPR010546">
    <property type="entry name" value="DUF1120"/>
</dbReference>
<sequence>MKKPLAALATLVMLATSGAAVAASSVDLTVTGLITPTACTPSLSANGVVDHGKISAKDLSPTNWTRLPTSVLKLTIGCDAHTLFAVQATDNRAGSATYSNSFGLGFVNGTQKLGQYDLEYGNPVNGDGGPLYPILSRDGGLTWMNNEEAITSPLELLGFRDRPTGREGPIPLKNVTADLMVTTFINATNSWDMGQEEVEIDGLATLEVKYL</sequence>
<dbReference type="Pfam" id="PF06551">
    <property type="entry name" value="DUF1120"/>
    <property type="match status" value="1"/>
</dbReference>
<evidence type="ECO:0000313" key="3">
    <source>
        <dbReference type="Proteomes" id="UP000593833"/>
    </source>
</evidence>
<evidence type="ECO:0000313" key="2">
    <source>
        <dbReference type="EMBL" id="QOU06345.1"/>
    </source>
</evidence>
<gene>
    <name evidence="2" type="ORF">IM720_06420</name>
</gene>
<organism evidence="2 3">
    <name type="scientific">Pseudomonas fluorescens</name>
    <dbReference type="NCBI Taxonomy" id="294"/>
    <lineage>
        <taxon>Bacteria</taxon>
        <taxon>Pseudomonadati</taxon>
        <taxon>Pseudomonadota</taxon>
        <taxon>Gammaproteobacteria</taxon>
        <taxon>Pseudomonadales</taxon>
        <taxon>Pseudomonadaceae</taxon>
        <taxon>Pseudomonas</taxon>
    </lineage>
</organism>
<keyword evidence="1" id="KW-0732">Signal</keyword>
<protein>
    <submittedName>
        <fullName evidence="2">DUF1120 domain-containing protein</fullName>
    </submittedName>
</protein>
<name>A0A7M2J9M0_PSEFL</name>
<feature type="signal peptide" evidence="1">
    <location>
        <begin position="1"/>
        <end position="22"/>
    </location>
</feature>
<dbReference type="AlphaFoldDB" id="A0A7M2J9M0"/>
<accession>A0A7M2J9M0</accession>
<feature type="chain" id="PRO_5030658136" evidence="1">
    <location>
        <begin position="23"/>
        <end position="211"/>
    </location>
</feature>
<dbReference type="RefSeq" id="WP_024073583.1">
    <property type="nucleotide sequence ID" value="NZ_CP063233.1"/>
</dbReference>